<evidence type="ECO:0000256" key="3">
    <source>
        <dbReference type="ARBA" id="ARBA00022475"/>
    </source>
</evidence>
<dbReference type="Proteomes" id="UP000464262">
    <property type="component" value="Chromosome 2"/>
</dbReference>
<dbReference type="GO" id="GO:0005524">
    <property type="term" value="F:ATP binding"/>
    <property type="evidence" value="ECO:0007669"/>
    <property type="project" value="UniProtKB-KW"/>
</dbReference>
<keyword evidence="2" id="KW-0813">Transport</keyword>
<dbReference type="EMBL" id="CP047476">
    <property type="protein sequence ID" value="QIA65904.1"/>
    <property type="molecule type" value="Genomic_DNA"/>
</dbReference>
<keyword evidence="8 9" id="KW-0472">Membrane</keyword>
<keyword evidence="14" id="KW-1185">Reference proteome</keyword>
<keyword evidence="4 9" id="KW-0812">Transmembrane</keyword>
<dbReference type="InterPro" id="IPR017871">
    <property type="entry name" value="ABC_transporter-like_CS"/>
</dbReference>
<evidence type="ECO:0000256" key="8">
    <source>
        <dbReference type="ARBA" id="ARBA00023136"/>
    </source>
</evidence>
<name>A0A7Z2T7P5_9VIBR</name>
<gene>
    <name evidence="13" type="ORF">GT360_20580</name>
</gene>
<dbReference type="InterPro" id="IPR036640">
    <property type="entry name" value="ABC1_TM_sf"/>
</dbReference>
<dbReference type="InterPro" id="IPR027417">
    <property type="entry name" value="P-loop_NTPase"/>
</dbReference>
<dbReference type="GO" id="GO:0034040">
    <property type="term" value="F:ATPase-coupled lipid transmembrane transporter activity"/>
    <property type="evidence" value="ECO:0007669"/>
    <property type="project" value="TreeGrafter"/>
</dbReference>
<dbReference type="RefSeq" id="WP_164650800.1">
    <property type="nucleotide sequence ID" value="NZ_CP047476.1"/>
</dbReference>
<dbReference type="GO" id="GO:0006508">
    <property type="term" value="P:proteolysis"/>
    <property type="evidence" value="ECO:0007669"/>
    <property type="project" value="InterPro"/>
</dbReference>
<dbReference type="InterPro" id="IPR011527">
    <property type="entry name" value="ABC1_TM_dom"/>
</dbReference>
<dbReference type="InterPro" id="IPR017750">
    <property type="entry name" value="ATPase_T1SS"/>
</dbReference>
<dbReference type="Gene3D" id="3.90.70.10">
    <property type="entry name" value="Cysteine proteinases"/>
    <property type="match status" value="1"/>
</dbReference>
<comment type="subcellular location">
    <subcellularLocation>
        <location evidence="1">Cell membrane</location>
        <topology evidence="1">Multi-pass membrane protein</topology>
    </subcellularLocation>
</comment>
<keyword evidence="5" id="KW-0547">Nucleotide-binding</keyword>
<feature type="transmembrane region" description="Helical" evidence="9">
    <location>
        <begin position="191"/>
        <end position="211"/>
    </location>
</feature>
<evidence type="ECO:0000259" key="10">
    <source>
        <dbReference type="PROSITE" id="PS50893"/>
    </source>
</evidence>
<dbReference type="CDD" id="cd02421">
    <property type="entry name" value="Peptidase_C39_likeD"/>
    <property type="match status" value="1"/>
</dbReference>
<dbReference type="NCBIfam" id="TIGR03375">
    <property type="entry name" value="type_I_sec_LssB"/>
    <property type="match status" value="1"/>
</dbReference>
<dbReference type="PANTHER" id="PTHR24221:SF248">
    <property type="entry name" value="ABC TRANSPORTER TRANSMEMBRANE REGION"/>
    <property type="match status" value="1"/>
</dbReference>
<evidence type="ECO:0000259" key="11">
    <source>
        <dbReference type="PROSITE" id="PS50929"/>
    </source>
</evidence>
<dbReference type="CDD" id="cd18587">
    <property type="entry name" value="ABC_6TM_LapB_like"/>
    <property type="match status" value="1"/>
</dbReference>
<evidence type="ECO:0000256" key="5">
    <source>
        <dbReference type="ARBA" id="ARBA00022741"/>
    </source>
</evidence>
<dbReference type="PANTHER" id="PTHR24221">
    <property type="entry name" value="ATP-BINDING CASSETTE SUB-FAMILY B"/>
    <property type="match status" value="1"/>
</dbReference>
<feature type="domain" description="Peptidase C39" evidence="12">
    <location>
        <begin position="2"/>
        <end position="121"/>
    </location>
</feature>
<dbReference type="InterPro" id="IPR005074">
    <property type="entry name" value="Peptidase_C39"/>
</dbReference>
<dbReference type="GO" id="GO:0005886">
    <property type="term" value="C:plasma membrane"/>
    <property type="evidence" value="ECO:0007669"/>
    <property type="project" value="UniProtKB-SubCell"/>
</dbReference>
<reference evidence="13 14" key="1">
    <citation type="submission" date="2020-01" db="EMBL/GenBank/DDBJ databases">
        <title>Whole genome and functional gene identification of agarase of Vibrio HN897.</title>
        <authorList>
            <person name="Liu Y."/>
            <person name="Zhao Z."/>
        </authorList>
    </citation>
    <scope>NUCLEOTIDE SEQUENCE [LARGE SCALE GENOMIC DNA]</scope>
    <source>
        <strain evidence="13 14">HN897</strain>
    </source>
</reference>
<feature type="domain" description="ABC transmembrane type-1" evidence="11">
    <location>
        <begin position="157"/>
        <end position="435"/>
    </location>
</feature>
<dbReference type="SUPFAM" id="SSF90123">
    <property type="entry name" value="ABC transporter transmembrane region"/>
    <property type="match status" value="1"/>
</dbReference>
<evidence type="ECO:0000256" key="4">
    <source>
        <dbReference type="ARBA" id="ARBA00022692"/>
    </source>
</evidence>
<proteinExistence type="predicted"/>
<dbReference type="PROSITE" id="PS50990">
    <property type="entry name" value="PEPTIDASE_C39"/>
    <property type="match status" value="1"/>
</dbReference>
<protein>
    <submittedName>
        <fullName evidence="13">Type I secretion system permease/ATPase</fullName>
    </submittedName>
</protein>
<dbReference type="GO" id="GO:0140359">
    <property type="term" value="F:ABC-type transporter activity"/>
    <property type="evidence" value="ECO:0007669"/>
    <property type="project" value="InterPro"/>
</dbReference>
<dbReference type="Pfam" id="PF00664">
    <property type="entry name" value="ABC_membrane"/>
    <property type="match status" value="1"/>
</dbReference>
<dbReference type="PROSITE" id="PS50929">
    <property type="entry name" value="ABC_TM1F"/>
    <property type="match status" value="1"/>
</dbReference>
<feature type="transmembrane region" description="Helical" evidence="9">
    <location>
        <begin position="293"/>
        <end position="314"/>
    </location>
</feature>
<accession>A0A7Z2T7P5</accession>
<evidence type="ECO:0000256" key="2">
    <source>
        <dbReference type="ARBA" id="ARBA00022448"/>
    </source>
</evidence>
<dbReference type="InterPro" id="IPR039421">
    <property type="entry name" value="Type_1_exporter"/>
</dbReference>
<evidence type="ECO:0000256" key="6">
    <source>
        <dbReference type="ARBA" id="ARBA00022840"/>
    </source>
</evidence>
<keyword evidence="6" id="KW-0067">ATP-binding</keyword>
<dbReference type="SMART" id="SM00382">
    <property type="entry name" value="AAA"/>
    <property type="match status" value="1"/>
</dbReference>
<dbReference type="FunFam" id="3.40.50.300:FF:000299">
    <property type="entry name" value="ABC transporter ATP-binding protein/permease"/>
    <property type="match status" value="1"/>
</dbReference>
<dbReference type="CDD" id="cd03245">
    <property type="entry name" value="ABCC_bacteriocin_exporters"/>
    <property type="match status" value="1"/>
</dbReference>
<evidence type="ECO:0000256" key="9">
    <source>
        <dbReference type="SAM" id="Phobius"/>
    </source>
</evidence>
<keyword evidence="7 9" id="KW-1133">Transmembrane helix</keyword>
<dbReference type="Pfam" id="PF00005">
    <property type="entry name" value="ABC_tran"/>
    <property type="match status" value="1"/>
</dbReference>
<dbReference type="Gene3D" id="1.20.1560.10">
    <property type="entry name" value="ABC transporter type 1, transmembrane domain"/>
    <property type="match status" value="1"/>
</dbReference>
<sequence>MQDPLLNSLIYVSRYYGLANSPEALINGLPLTDGRLTPFLFPRSAERAGLVARENRSSLQEISALVLPVVLLLKGGDACVLNSINNEKNEAEVINSESGLAPISIPLEDLQEQYSGRYFLVKKQFRYDERSPEVLNTKEGHWFWSTLWQSKKIYRDVLIASIFINLFAIAAPMFTRIVYDKVVPNLAFETLWVLASGVFVIFFFDLFLKLLRSYFIDVAGKKSDILISSKLFSKVLGIRMEAKPASVGAFARHLQEFESIREFFTSATISSLIDLPFAILFLILIWLMAGDLVYVPLAGVIILMIYSLLIQGPLKRAIEEGSRLASQKYANLIESLAGLETLKLFGAQSQYQYRWEEAVAHMANWNIKSRRITDGIQNAAGFVQQACSVGMIIVGVYLIARGDLTMGGLIAATMLSSRAIGPMVQLSLLSTRYNQAKSSMTIIEQVMEMPDEQEEGKRYVHRPIIQGRIELDKVSFSYPEAQVASIRDVSLIIEPGEKVAIIGRIGSGKTTLERLIMGLYKPKEGSVRIDDTDIEQLHHIDIRRNIGCVPQDSQLFFGSIRDNITLGRPLSDDRDVMDAANRAGVTQFTQQDPAGLERQVGEGGALLSGGQRQAVTIARALLGRPPVLLMDEPTSAMDNRSEMQIKHQLSQLKSHETLILITHKMSMLDIVDRVIVMEKGLIIADGPKSQVLNDLKNGKVRAVN</sequence>
<feature type="domain" description="ABC transporter" evidence="10">
    <location>
        <begin position="469"/>
        <end position="704"/>
    </location>
</feature>
<evidence type="ECO:0000313" key="14">
    <source>
        <dbReference type="Proteomes" id="UP000464262"/>
    </source>
</evidence>
<feature type="transmembrane region" description="Helical" evidence="9">
    <location>
        <begin position="379"/>
        <end position="400"/>
    </location>
</feature>
<dbReference type="InterPro" id="IPR003593">
    <property type="entry name" value="AAA+_ATPase"/>
</dbReference>
<evidence type="ECO:0000259" key="12">
    <source>
        <dbReference type="PROSITE" id="PS50990"/>
    </source>
</evidence>
<evidence type="ECO:0000256" key="7">
    <source>
        <dbReference type="ARBA" id="ARBA00022989"/>
    </source>
</evidence>
<dbReference type="SUPFAM" id="SSF52540">
    <property type="entry name" value="P-loop containing nucleoside triphosphate hydrolases"/>
    <property type="match status" value="1"/>
</dbReference>
<dbReference type="GO" id="GO:0016887">
    <property type="term" value="F:ATP hydrolysis activity"/>
    <property type="evidence" value="ECO:0007669"/>
    <property type="project" value="InterPro"/>
</dbReference>
<dbReference type="KEGG" id="vas:GT360_20580"/>
<dbReference type="Gene3D" id="3.40.50.300">
    <property type="entry name" value="P-loop containing nucleotide triphosphate hydrolases"/>
    <property type="match status" value="1"/>
</dbReference>
<feature type="transmembrane region" description="Helical" evidence="9">
    <location>
        <begin position="263"/>
        <end position="287"/>
    </location>
</feature>
<dbReference type="GO" id="GO:0008233">
    <property type="term" value="F:peptidase activity"/>
    <property type="evidence" value="ECO:0007669"/>
    <property type="project" value="InterPro"/>
</dbReference>
<keyword evidence="3" id="KW-1003">Cell membrane</keyword>
<evidence type="ECO:0000256" key="1">
    <source>
        <dbReference type="ARBA" id="ARBA00004651"/>
    </source>
</evidence>
<evidence type="ECO:0000313" key="13">
    <source>
        <dbReference type="EMBL" id="QIA65904.1"/>
    </source>
</evidence>
<feature type="transmembrane region" description="Helical" evidence="9">
    <location>
        <begin position="157"/>
        <end position="179"/>
    </location>
</feature>
<organism evidence="13 14">
    <name type="scientific">Vibrio astriarenae</name>
    <dbReference type="NCBI Taxonomy" id="1481923"/>
    <lineage>
        <taxon>Bacteria</taxon>
        <taxon>Pseudomonadati</taxon>
        <taxon>Pseudomonadota</taxon>
        <taxon>Gammaproteobacteria</taxon>
        <taxon>Vibrionales</taxon>
        <taxon>Vibrionaceae</taxon>
        <taxon>Vibrio</taxon>
    </lineage>
</organism>
<dbReference type="AlphaFoldDB" id="A0A7Z2T7P5"/>
<dbReference type="FunFam" id="1.20.1560.10:FF:000225">
    <property type="entry name" value="Type I secretion system permease/ATPase"/>
    <property type="match status" value="1"/>
</dbReference>
<dbReference type="PROSITE" id="PS50893">
    <property type="entry name" value="ABC_TRANSPORTER_2"/>
    <property type="match status" value="1"/>
</dbReference>
<dbReference type="InterPro" id="IPR003439">
    <property type="entry name" value="ABC_transporter-like_ATP-bd"/>
</dbReference>
<dbReference type="PROSITE" id="PS00211">
    <property type="entry name" value="ABC_TRANSPORTER_1"/>
    <property type="match status" value="1"/>
</dbReference>